<feature type="region of interest" description="Disordered" evidence="7">
    <location>
        <begin position="894"/>
        <end position="941"/>
    </location>
</feature>
<feature type="compositionally biased region" description="Polar residues" evidence="7">
    <location>
        <begin position="206"/>
        <end position="215"/>
    </location>
</feature>
<feature type="region of interest" description="Disordered" evidence="7">
    <location>
        <begin position="1276"/>
        <end position="1304"/>
    </location>
</feature>
<feature type="region of interest" description="Disordered" evidence="7">
    <location>
        <begin position="1"/>
        <end position="325"/>
    </location>
</feature>
<feature type="compositionally biased region" description="Basic and acidic residues" evidence="7">
    <location>
        <begin position="1228"/>
        <end position="1239"/>
    </location>
</feature>
<name>A0A316YU17_9BASI</name>
<dbReference type="GO" id="GO:0032541">
    <property type="term" value="C:cortical endoplasmic reticulum"/>
    <property type="evidence" value="ECO:0007669"/>
    <property type="project" value="TreeGrafter"/>
</dbReference>
<dbReference type="InterPro" id="IPR031968">
    <property type="entry name" value="VASt"/>
</dbReference>
<protein>
    <recommendedName>
        <fullName evidence="9">VASt domain-containing protein</fullName>
    </recommendedName>
</protein>
<dbReference type="PROSITE" id="PS51778">
    <property type="entry name" value="VAST"/>
    <property type="match status" value="1"/>
</dbReference>
<feature type="transmembrane region" description="Helical" evidence="8">
    <location>
        <begin position="1202"/>
        <end position="1220"/>
    </location>
</feature>
<dbReference type="InterPro" id="IPR011993">
    <property type="entry name" value="PH-like_dom_sf"/>
</dbReference>
<dbReference type="GO" id="GO:0005789">
    <property type="term" value="C:endoplasmic reticulum membrane"/>
    <property type="evidence" value="ECO:0007669"/>
    <property type="project" value="TreeGrafter"/>
</dbReference>
<comment type="subcellular location">
    <subcellularLocation>
        <location evidence="1">Membrane</location>
        <topology evidence="1">Single-pass membrane protein</topology>
    </subcellularLocation>
</comment>
<keyword evidence="4 8" id="KW-1133">Transmembrane helix</keyword>
<dbReference type="Proteomes" id="UP000245768">
    <property type="component" value="Unassembled WGS sequence"/>
</dbReference>
<feature type="compositionally biased region" description="Basic and acidic residues" evidence="7">
    <location>
        <begin position="615"/>
        <end position="630"/>
    </location>
</feature>
<dbReference type="GO" id="GO:0032366">
    <property type="term" value="P:intracellular sterol transport"/>
    <property type="evidence" value="ECO:0007669"/>
    <property type="project" value="TreeGrafter"/>
</dbReference>
<dbReference type="EMBL" id="KZ819635">
    <property type="protein sequence ID" value="PWN91523.1"/>
    <property type="molecule type" value="Genomic_DNA"/>
</dbReference>
<feature type="region of interest" description="Disordered" evidence="7">
    <location>
        <begin position="1136"/>
        <end position="1159"/>
    </location>
</feature>
<evidence type="ECO:0000256" key="8">
    <source>
        <dbReference type="SAM" id="Phobius"/>
    </source>
</evidence>
<dbReference type="CDD" id="cd13220">
    <property type="entry name" value="PH-GRAM_GRAMDC"/>
    <property type="match status" value="1"/>
</dbReference>
<evidence type="ECO:0000313" key="10">
    <source>
        <dbReference type="EMBL" id="PWN91523.1"/>
    </source>
</evidence>
<dbReference type="GO" id="GO:0005886">
    <property type="term" value="C:plasma membrane"/>
    <property type="evidence" value="ECO:0007669"/>
    <property type="project" value="TreeGrafter"/>
</dbReference>
<evidence type="ECO:0000256" key="4">
    <source>
        <dbReference type="ARBA" id="ARBA00022989"/>
    </source>
</evidence>
<evidence type="ECO:0000256" key="6">
    <source>
        <dbReference type="SAM" id="Coils"/>
    </source>
</evidence>
<feature type="compositionally biased region" description="Basic and acidic residues" evidence="7">
    <location>
        <begin position="270"/>
        <end position="287"/>
    </location>
</feature>
<dbReference type="RefSeq" id="XP_025378721.1">
    <property type="nucleotide sequence ID" value="XM_025521031.1"/>
</dbReference>
<evidence type="ECO:0000256" key="2">
    <source>
        <dbReference type="ARBA" id="ARBA00006582"/>
    </source>
</evidence>
<gene>
    <name evidence="10" type="ORF">FA10DRAFT_265372</name>
</gene>
<comment type="similarity">
    <text evidence="2">Belongs to the YSP2 family.</text>
</comment>
<dbReference type="Gene3D" id="2.30.29.30">
    <property type="entry name" value="Pleckstrin-homology domain (PH domain)/Phosphotyrosine-binding domain (PTB)"/>
    <property type="match status" value="1"/>
</dbReference>
<feature type="region of interest" description="Disordered" evidence="7">
    <location>
        <begin position="1225"/>
        <end position="1254"/>
    </location>
</feature>
<dbReference type="GO" id="GO:0032934">
    <property type="term" value="F:sterol binding"/>
    <property type="evidence" value="ECO:0007669"/>
    <property type="project" value="TreeGrafter"/>
</dbReference>
<dbReference type="STRING" id="215250.A0A316YU17"/>
<dbReference type="GO" id="GO:0005739">
    <property type="term" value="C:mitochondrion"/>
    <property type="evidence" value="ECO:0007669"/>
    <property type="project" value="TreeGrafter"/>
</dbReference>
<evidence type="ECO:0000256" key="7">
    <source>
        <dbReference type="SAM" id="MobiDB-lite"/>
    </source>
</evidence>
<keyword evidence="5 8" id="KW-0472">Membrane</keyword>
<dbReference type="Pfam" id="PF16016">
    <property type="entry name" value="VASt"/>
    <property type="match status" value="1"/>
</dbReference>
<evidence type="ECO:0000256" key="1">
    <source>
        <dbReference type="ARBA" id="ARBA00004167"/>
    </source>
</evidence>
<dbReference type="InterPro" id="IPR004182">
    <property type="entry name" value="GRAM"/>
</dbReference>
<feature type="compositionally biased region" description="Low complexity" evidence="7">
    <location>
        <begin position="308"/>
        <end position="325"/>
    </location>
</feature>
<dbReference type="GO" id="GO:0140268">
    <property type="term" value="C:endoplasmic reticulum-plasma membrane contact site"/>
    <property type="evidence" value="ECO:0007669"/>
    <property type="project" value="TreeGrafter"/>
</dbReference>
<evidence type="ECO:0000313" key="11">
    <source>
        <dbReference type="Proteomes" id="UP000245768"/>
    </source>
</evidence>
<dbReference type="OrthoDB" id="2162691at2759"/>
<dbReference type="InParanoid" id="A0A316YU17"/>
<feature type="region of interest" description="Disordered" evidence="7">
    <location>
        <begin position="566"/>
        <end position="640"/>
    </location>
</feature>
<feature type="compositionally biased region" description="Basic and acidic residues" evidence="7">
    <location>
        <begin position="897"/>
        <end position="906"/>
    </location>
</feature>
<feature type="compositionally biased region" description="Polar residues" evidence="7">
    <location>
        <begin position="500"/>
        <end position="511"/>
    </location>
</feature>
<proteinExistence type="inferred from homology"/>
<dbReference type="SMART" id="SM00568">
    <property type="entry name" value="GRAM"/>
    <property type="match status" value="1"/>
</dbReference>
<feature type="compositionally biased region" description="Polar residues" evidence="7">
    <location>
        <begin position="1"/>
        <end position="10"/>
    </location>
</feature>
<keyword evidence="6" id="KW-0175">Coiled coil</keyword>
<dbReference type="GeneID" id="37042947"/>
<dbReference type="GO" id="GO:0120015">
    <property type="term" value="F:sterol transfer activity"/>
    <property type="evidence" value="ECO:0007669"/>
    <property type="project" value="TreeGrafter"/>
</dbReference>
<organism evidence="10 11">
    <name type="scientific">Acaromyces ingoldii</name>
    <dbReference type="NCBI Taxonomy" id="215250"/>
    <lineage>
        <taxon>Eukaryota</taxon>
        <taxon>Fungi</taxon>
        <taxon>Dikarya</taxon>
        <taxon>Basidiomycota</taxon>
        <taxon>Ustilaginomycotina</taxon>
        <taxon>Exobasidiomycetes</taxon>
        <taxon>Exobasidiales</taxon>
        <taxon>Cryptobasidiaceae</taxon>
        <taxon>Acaromyces</taxon>
    </lineage>
</organism>
<accession>A0A316YU17</accession>
<sequence length="1341" mass="141660">MQATTASTTARKLPGVLNSLFPSLSQHQPQHQHQFEGGSGGSSEKSSSSSATEKGTYSGARRRRSSASSLGILSDNPESSAVEELDSLGPAKGKGRSVSHSEQETYIQTPLVSSPSTAWERRKKREDKQLDLLDTSASARSSSLPDIDITSPVLDGESSSTHTRRYTLWLDDSQFPPKQQRKAVPATSADDDQGAPPHQSTKKSPRQAQANLTTDSEAEDCLFGFHSTPTAPRRRTGKKGIMPRSSSSHAKGRSEPGAALSTSSSKRRNSKQEDKVLDRHELMRRAMAEATSADIGAPDSPDSEGYHGPSLVVGNGNSNGGPVSVPAGAAPVNAAAAVTAMKASGSNGSTVSSNLAQLDKPGDGHLTFDSFVRPGEGEFVVHADAPDGTNGEADGASSTTGGPGPPKRPKMGSRNNSFQGGEHRGAAVDTPTATHDTFLAGGLPGSTPSSSNSIDKITGHAKYSTTGSLVEPAKSRQTSLAVPGSNGMLQASPEAHQMHHSATTGNLTPSPLSRFRKLSDAGLSPNKKGSGDSSKKTGPAGGIAGALAASGMAGMGVGNQAMLQQGQQALAQPKSISPPHRRAGSRRNSSLDDDFVAGYQGGVYRDPSTGTVIEKGPDSEDEREQHERRMQMMRSRSATGSTLSLASSDLSNASGLNAAANFSAAVAAQTGVQAGLLTPDVYGVHSDRSPMTPDGMGGVGGLSPGGQGERVSLGDDAGWPGDMGGQITGFAVASSKRNAEFHALFPTVPEDDYLIEDYGCALVREILIQGRFYISENHVCFYASIFGWVTNIALPFSEIVSIEKRMTAFVIPNAIQVATLHAKHTFASFLSRDATYDLIVNIWKLSHPDVPVDPQHLDLLTDGEESVDDQAEIDKAAQGDKSKVSKRARLKKKLGAKLREGTRDDTTQPAGADAKAGIAPSKSPGPGGKRQPHRKTSCPCDKDKMHLSTTVLDTTYPAIPEKVYNLIFTSEFMKDFWSNDQKLLELQVSDWAPGAGSGSQKMLTRNISYIKPLAGGFGPKQTKCVLTDENIHIDFDDYVTVVTTTRTPDVPSGGSFCVKTRTCFSWAGGNVTKVFVTCQVEWSGRSMIKGIIDKASIDGQKQYYKDLDAAIRQYVKDHASEFREEGDDGEAAEVTADGAEAGSAVEEKENGTREEETAAASSLDGLMGHLGVLKDVASGAFDMLSNIAGILGDALGGASPSMLILGFVVILLVISNLWAFSSPGTTRDPLDPHRLREPASNRSPSSHQHDNLGAGPEAVAGAIREVLKEYFEPHHAHTSGSRVVENAQRQSPRSPVAPIKPSEDPVAEARALVTILDDVEQRLAVLRQQIGQLSAAAKEEL</sequence>
<feature type="region of interest" description="Disordered" evidence="7">
    <location>
        <begin position="381"/>
        <end position="539"/>
    </location>
</feature>
<feature type="compositionally biased region" description="Polar residues" evidence="7">
    <location>
        <begin position="98"/>
        <end position="117"/>
    </location>
</feature>
<feature type="compositionally biased region" description="Basic and acidic residues" evidence="7">
    <location>
        <begin position="1145"/>
        <end position="1156"/>
    </location>
</feature>
<keyword evidence="3 8" id="KW-0812">Transmembrane</keyword>
<feature type="coiled-coil region" evidence="6">
    <location>
        <begin position="1309"/>
        <end position="1336"/>
    </location>
</feature>
<keyword evidence="11" id="KW-1185">Reference proteome</keyword>
<reference evidence="10 11" key="1">
    <citation type="journal article" date="2018" name="Mol. Biol. Evol.">
        <title>Broad Genomic Sampling Reveals a Smut Pathogenic Ancestry of the Fungal Clade Ustilaginomycotina.</title>
        <authorList>
            <person name="Kijpornyongpan T."/>
            <person name="Mondo S.J."/>
            <person name="Barry K."/>
            <person name="Sandor L."/>
            <person name="Lee J."/>
            <person name="Lipzen A."/>
            <person name="Pangilinan J."/>
            <person name="LaButti K."/>
            <person name="Hainaut M."/>
            <person name="Henrissat B."/>
            <person name="Grigoriev I.V."/>
            <person name="Spatafora J.W."/>
            <person name="Aime M.C."/>
        </authorList>
    </citation>
    <scope>NUCLEOTIDE SEQUENCE [LARGE SCALE GENOMIC DNA]</scope>
    <source>
        <strain evidence="10 11">MCA 4198</strain>
    </source>
</reference>
<feature type="compositionally biased region" description="Polar residues" evidence="7">
    <location>
        <begin position="446"/>
        <end position="455"/>
    </location>
</feature>
<dbReference type="PANTHER" id="PTHR23319">
    <property type="entry name" value="GRAM DOMAIN CONTAINING 1B, ISOFORM E"/>
    <property type="match status" value="1"/>
</dbReference>
<evidence type="ECO:0000256" key="3">
    <source>
        <dbReference type="ARBA" id="ARBA00022692"/>
    </source>
</evidence>
<evidence type="ECO:0000256" key="5">
    <source>
        <dbReference type="ARBA" id="ARBA00023136"/>
    </source>
</evidence>
<feature type="compositionally biased region" description="Polar residues" evidence="7">
    <location>
        <begin position="135"/>
        <end position="144"/>
    </location>
</feature>
<dbReference type="Pfam" id="PF02893">
    <property type="entry name" value="GRAM"/>
    <property type="match status" value="1"/>
</dbReference>
<feature type="domain" description="VASt" evidence="9">
    <location>
        <begin position="947"/>
        <end position="1119"/>
    </location>
</feature>
<dbReference type="InterPro" id="IPR051482">
    <property type="entry name" value="Cholesterol_transport"/>
</dbReference>
<evidence type="ECO:0000259" key="9">
    <source>
        <dbReference type="PROSITE" id="PS51778"/>
    </source>
</evidence>
<dbReference type="PANTHER" id="PTHR23319:SF4">
    <property type="entry name" value="GRAM DOMAIN CONTAINING 1B, ISOFORM E"/>
    <property type="match status" value="1"/>
</dbReference>